<dbReference type="Pfam" id="PF03050">
    <property type="entry name" value="DDE_Tnp_IS66"/>
    <property type="match status" value="1"/>
</dbReference>
<evidence type="ECO:0000256" key="1">
    <source>
        <dbReference type="SAM" id="MobiDB-lite"/>
    </source>
</evidence>
<evidence type="ECO:0000313" key="4">
    <source>
        <dbReference type="Proteomes" id="UP000245444"/>
    </source>
</evidence>
<dbReference type="PANTHER" id="PTHR33678:SF2">
    <property type="match status" value="1"/>
</dbReference>
<name>A0A2U8WTV7_9HYPH</name>
<proteinExistence type="predicted"/>
<dbReference type="PANTHER" id="PTHR33678">
    <property type="entry name" value="BLL1576 PROTEIN"/>
    <property type="match status" value="1"/>
</dbReference>
<organism evidence="3 4">
    <name type="scientific">Methylobacterium terrae</name>
    <dbReference type="NCBI Taxonomy" id="2202827"/>
    <lineage>
        <taxon>Bacteria</taxon>
        <taxon>Pseudomonadati</taxon>
        <taxon>Pseudomonadota</taxon>
        <taxon>Alphaproteobacteria</taxon>
        <taxon>Hyphomicrobiales</taxon>
        <taxon>Methylobacteriaceae</taxon>
        <taxon>Methylobacterium</taxon>
    </lineage>
</organism>
<evidence type="ECO:0000259" key="2">
    <source>
        <dbReference type="Pfam" id="PF03050"/>
    </source>
</evidence>
<dbReference type="AlphaFoldDB" id="A0A2U8WTV7"/>
<accession>A0A2U8WTV7</accession>
<dbReference type="KEGG" id="mtea:DK419_28195"/>
<dbReference type="EMBL" id="CP029553">
    <property type="protein sequence ID" value="AWN49734.1"/>
    <property type="molecule type" value="Genomic_DNA"/>
</dbReference>
<dbReference type="OrthoDB" id="7244131at2"/>
<feature type="region of interest" description="Disordered" evidence="1">
    <location>
        <begin position="19"/>
        <end position="78"/>
    </location>
</feature>
<dbReference type="InterPro" id="IPR004291">
    <property type="entry name" value="Transposase_IS66_central"/>
</dbReference>
<reference evidence="3 4" key="1">
    <citation type="submission" date="2018-05" db="EMBL/GenBank/DDBJ databases">
        <title>Complete Genome Sequence of Methylobacterium sp. 17Sr1-28.</title>
        <authorList>
            <person name="Srinivasan S."/>
        </authorList>
    </citation>
    <scope>NUCLEOTIDE SEQUENCE [LARGE SCALE GENOMIC DNA]</scope>
    <source>
        <strain evidence="3 4">17Sr1-28</strain>
    </source>
</reference>
<evidence type="ECO:0000313" key="3">
    <source>
        <dbReference type="EMBL" id="AWN49734.1"/>
    </source>
</evidence>
<feature type="domain" description="Transposase IS66 central" evidence="2">
    <location>
        <begin position="137"/>
        <end position="397"/>
    </location>
</feature>
<gene>
    <name evidence="3" type="ORF">DK419_28195</name>
</gene>
<dbReference type="RefSeq" id="WP_109961996.1">
    <property type="nucleotide sequence ID" value="NZ_CP029553.1"/>
</dbReference>
<protein>
    <submittedName>
        <fullName evidence="3">IS66 family transposase</fullName>
    </submittedName>
</protein>
<dbReference type="NCBIfam" id="NF033517">
    <property type="entry name" value="transpos_IS66"/>
    <property type="match status" value="1"/>
</dbReference>
<feature type="compositionally biased region" description="Basic and acidic residues" evidence="1">
    <location>
        <begin position="36"/>
        <end position="47"/>
    </location>
</feature>
<dbReference type="InterPro" id="IPR052344">
    <property type="entry name" value="Transposase-related"/>
</dbReference>
<dbReference type="Proteomes" id="UP000245444">
    <property type="component" value="Chromosome"/>
</dbReference>
<keyword evidence="4" id="KW-1185">Reference proteome</keyword>
<sequence>MSRSDLERLSKEELIELVLKLHRPEKTSRTSSKPPASDRKERREKARPGGAKPGHEGHKRALTPDPDQVMEHRPASCSACGEPLPTDLPAEVISVHERIDLPLVRPAVEQHRRLCVTCPACRTRVAAPRPAGADATPFGPRLHAVATYLKTFQALSYERLQAALSDLFGLRLSQGGLMNVLRRAQGCFAEGRDAALARLRQASVVASDETGVRIEGANSFHWVFRCEDAVVHHAAPSRASAVVGEVMAGHRPAVWLSDRYSAQQGHGERQQTCLAHLARDVAYAVEAGNDLLALRLQWWLDKAFGLARRLTELAASTLARKRRELEQDLDAILKAPATYDLAQAIRARMQRARDQLLTFVAFPGKVEVTNNACERDLRPAVIQRKVTNGYRAMWAAKGEADVRTVVATAALKTKATPFATLLATITA</sequence>